<dbReference type="FunFam" id="3.40.50.720:FF:000084">
    <property type="entry name" value="Short-chain dehydrogenase reductase"/>
    <property type="match status" value="1"/>
</dbReference>
<dbReference type="SMART" id="SM00822">
    <property type="entry name" value="PKS_KR"/>
    <property type="match status" value="1"/>
</dbReference>
<dbReference type="PRINTS" id="PR00081">
    <property type="entry name" value="GDHRDH"/>
</dbReference>
<dbReference type="PANTHER" id="PTHR43639:SF1">
    <property type="entry name" value="SHORT-CHAIN DEHYDROGENASE_REDUCTASE FAMILY PROTEIN"/>
    <property type="match status" value="1"/>
</dbReference>
<evidence type="ECO:0000313" key="6">
    <source>
        <dbReference type="Proteomes" id="UP000502345"/>
    </source>
</evidence>
<feature type="compositionally biased region" description="Polar residues" evidence="3">
    <location>
        <begin position="12"/>
        <end position="24"/>
    </location>
</feature>
<evidence type="ECO:0000313" key="5">
    <source>
        <dbReference type="EMBL" id="QIP42535.1"/>
    </source>
</evidence>
<evidence type="ECO:0000256" key="3">
    <source>
        <dbReference type="SAM" id="MobiDB-lite"/>
    </source>
</evidence>
<evidence type="ECO:0000259" key="4">
    <source>
        <dbReference type="SMART" id="SM00822"/>
    </source>
</evidence>
<dbReference type="PRINTS" id="PR00080">
    <property type="entry name" value="SDRFAMILY"/>
</dbReference>
<name>A0A6G9CZQ9_RHOER</name>
<dbReference type="NCBIfam" id="NF005893">
    <property type="entry name" value="PRK07856.1"/>
    <property type="match status" value="1"/>
</dbReference>
<organism evidence="5 6">
    <name type="scientific">Rhodococcus erythropolis</name>
    <name type="common">Arthrobacter picolinophilus</name>
    <dbReference type="NCBI Taxonomy" id="1833"/>
    <lineage>
        <taxon>Bacteria</taxon>
        <taxon>Bacillati</taxon>
        <taxon>Actinomycetota</taxon>
        <taxon>Actinomycetes</taxon>
        <taxon>Mycobacteriales</taxon>
        <taxon>Nocardiaceae</taxon>
        <taxon>Rhodococcus</taxon>
        <taxon>Rhodococcus erythropolis group</taxon>
    </lineage>
</organism>
<sequence length="281" mass="29085">MRPRRVNHIGRQFSSAPHQEGSTVTLPNPVDFSGRSVIVTGGTKGIGYVIAETFLAAGANVLVCGRNEPENLPTADGRSAAFRATDVRDPADAAALVQDAVERFGRLDVLVNNAGGSPDADAATVSPRFVEKIVALNLLAPFNVAQAANAVMQTQDDGGAIINIGSVSAIDPQPGTAAYSAAKAGLLVLTKALALEWAPKVRINHITTGLIRTEAAAEVYGADGGAAVTRTIPMERMAVPADIANSCLFLASPLSSYVNGADIAVHGGGEYPARYMATHQD</sequence>
<dbReference type="Proteomes" id="UP000502345">
    <property type="component" value="Chromosome"/>
</dbReference>
<dbReference type="AlphaFoldDB" id="A0A6G9CZQ9"/>
<comment type="similarity">
    <text evidence="1">Belongs to the short-chain dehydrogenases/reductases (SDR) family.</text>
</comment>
<proteinExistence type="inferred from homology"/>
<dbReference type="NCBIfam" id="NF005559">
    <property type="entry name" value="PRK07231.1"/>
    <property type="match status" value="1"/>
</dbReference>
<dbReference type="SUPFAM" id="SSF51735">
    <property type="entry name" value="NAD(P)-binding Rossmann-fold domains"/>
    <property type="match status" value="1"/>
</dbReference>
<dbReference type="CDD" id="cd05233">
    <property type="entry name" value="SDR_c"/>
    <property type="match status" value="1"/>
</dbReference>
<feature type="domain" description="Ketoreductase" evidence="4">
    <location>
        <begin position="35"/>
        <end position="200"/>
    </location>
</feature>
<dbReference type="GO" id="GO:0016491">
    <property type="term" value="F:oxidoreductase activity"/>
    <property type="evidence" value="ECO:0007669"/>
    <property type="project" value="UniProtKB-KW"/>
</dbReference>
<protein>
    <submittedName>
        <fullName evidence="5">Oxidoreductase, short chain dehydrogenase/reductase family protein</fullName>
    </submittedName>
</protein>
<dbReference type="InterPro" id="IPR036291">
    <property type="entry name" value="NAD(P)-bd_dom_sf"/>
</dbReference>
<keyword evidence="2" id="KW-0560">Oxidoreductase</keyword>
<evidence type="ECO:0000256" key="1">
    <source>
        <dbReference type="ARBA" id="ARBA00006484"/>
    </source>
</evidence>
<gene>
    <name evidence="5" type="ORF">G9444_5292</name>
</gene>
<dbReference type="InterPro" id="IPR057326">
    <property type="entry name" value="KR_dom"/>
</dbReference>
<accession>A0A6G9CZQ9</accession>
<dbReference type="PANTHER" id="PTHR43639">
    <property type="entry name" value="OXIDOREDUCTASE, SHORT-CHAIN DEHYDROGENASE/REDUCTASE FAMILY (AFU_ORTHOLOGUE AFUA_5G02870)"/>
    <property type="match status" value="1"/>
</dbReference>
<dbReference type="Pfam" id="PF13561">
    <property type="entry name" value="adh_short_C2"/>
    <property type="match status" value="1"/>
</dbReference>
<dbReference type="EMBL" id="CP050124">
    <property type="protein sequence ID" value="QIP42535.1"/>
    <property type="molecule type" value="Genomic_DNA"/>
</dbReference>
<feature type="region of interest" description="Disordered" evidence="3">
    <location>
        <begin position="1"/>
        <end position="24"/>
    </location>
</feature>
<dbReference type="Gene3D" id="3.40.50.720">
    <property type="entry name" value="NAD(P)-binding Rossmann-like Domain"/>
    <property type="match status" value="1"/>
</dbReference>
<reference evidence="5 6" key="1">
    <citation type="submission" date="2020-03" db="EMBL/GenBank/DDBJ databases">
        <title>Screen low temperature-resistant strains for efficient degradation of petroleum hydrocarbons under the low temperature.</title>
        <authorList>
            <person name="Wang Y."/>
            <person name="Chen J."/>
        </authorList>
    </citation>
    <scope>NUCLEOTIDE SEQUENCE [LARGE SCALE GENOMIC DNA]</scope>
    <source>
        <strain evidence="5 6">KB1</strain>
    </source>
</reference>
<evidence type="ECO:0000256" key="2">
    <source>
        <dbReference type="ARBA" id="ARBA00023002"/>
    </source>
</evidence>
<dbReference type="PROSITE" id="PS00061">
    <property type="entry name" value="ADH_SHORT"/>
    <property type="match status" value="1"/>
</dbReference>
<dbReference type="InterPro" id="IPR020904">
    <property type="entry name" value="Sc_DH/Rdtase_CS"/>
</dbReference>
<dbReference type="InterPro" id="IPR002347">
    <property type="entry name" value="SDR_fam"/>
</dbReference>